<evidence type="ECO:0000256" key="2">
    <source>
        <dbReference type="ARBA" id="ARBA00022478"/>
    </source>
</evidence>
<evidence type="ECO:0000256" key="3">
    <source>
        <dbReference type="ARBA" id="ARBA00023163"/>
    </source>
</evidence>
<reference evidence="7" key="1">
    <citation type="journal article" date="2020" name="Stud. Mycol.">
        <title>101 Dothideomycetes genomes: a test case for predicting lifestyles and emergence of pathogens.</title>
        <authorList>
            <person name="Haridas S."/>
            <person name="Albert R."/>
            <person name="Binder M."/>
            <person name="Bloem J."/>
            <person name="Labutti K."/>
            <person name="Salamov A."/>
            <person name="Andreopoulos B."/>
            <person name="Baker S."/>
            <person name="Barry K."/>
            <person name="Bills G."/>
            <person name="Bluhm B."/>
            <person name="Cannon C."/>
            <person name="Castanera R."/>
            <person name="Culley D."/>
            <person name="Daum C."/>
            <person name="Ezra D."/>
            <person name="Gonzalez J."/>
            <person name="Henrissat B."/>
            <person name="Kuo A."/>
            <person name="Liang C."/>
            <person name="Lipzen A."/>
            <person name="Lutzoni F."/>
            <person name="Magnuson J."/>
            <person name="Mondo S."/>
            <person name="Nolan M."/>
            <person name="Ohm R."/>
            <person name="Pangilinan J."/>
            <person name="Park H.-J."/>
            <person name="Ramirez L."/>
            <person name="Alfaro M."/>
            <person name="Sun H."/>
            <person name="Tritt A."/>
            <person name="Yoshinaga Y."/>
            <person name="Zwiers L.-H."/>
            <person name="Turgeon B."/>
            <person name="Goodwin S."/>
            <person name="Spatafora J."/>
            <person name="Crous P."/>
            <person name="Grigoriev I."/>
        </authorList>
    </citation>
    <scope>NUCLEOTIDE SEQUENCE</scope>
    <source>
        <strain evidence="7">Tuck. ex Michener</strain>
    </source>
</reference>
<dbReference type="InterPro" id="IPR022905">
    <property type="entry name" value="Rpo11-like"/>
</dbReference>
<dbReference type="InterPro" id="IPR036603">
    <property type="entry name" value="RBP11-like"/>
</dbReference>
<evidence type="ECO:0000259" key="6">
    <source>
        <dbReference type="Pfam" id="PF13656"/>
    </source>
</evidence>
<keyword evidence="3" id="KW-0804">Transcription</keyword>
<dbReference type="GO" id="GO:0003899">
    <property type="term" value="F:DNA-directed RNA polymerase activity"/>
    <property type="evidence" value="ECO:0007669"/>
    <property type="project" value="InterPro"/>
</dbReference>
<keyword evidence="2" id="KW-0240">DNA-directed RNA polymerase</keyword>
<dbReference type="InterPro" id="IPR009025">
    <property type="entry name" value="RBP11-like_dimer"/>
</dbReference>
<dbReference type="PANTHER" id="PTHR13946">
    <property type="entry name" value="DNA-DIRECTED RNA POLYMERASE I,II,III"/>
    <property type="match status" value="1"/>
</dbReference>
<dbReference type="Pfam" id="PF13656">
    <property type="entry name" value="RNA_pol_L_2"/>
    <property type="match status" value="1"/>
</dbReference>
<dbReference type="PANTHER" id="PTHR13946:SF16">
    <property type="entry name" value="DNA-DIRECTED RNA POLYMERASE II SUBUNIT RPB11"/>
    <property type="match status" value="1"/>
</dbReference>
<dbReference type="SUPFAM" id="SSF55257">
    <property type="entry name" value="RBP11-like subunits of RNA polymerase"/>
    <property type="match status" value="1"/>
</dbReference>
<comment type="subcellular location">
    <subcellularLocation>
        <location evidence="1">Nucleus</location>
    </subcellularLocation>
</comment>
<dbReference type="FunFam" id="3.30.1360.10:FF:000003">
    <property type="entry name" value="DNA-directed RNA polymerase II subunit RPB11"/>
    <property type="match status" value="1"/>
</dbReference>
<comment type="similarity">
    <text evidence="5">Belongs to the archaeal Rpo11/eukaryotic RPB11/RPC19 RNA polymerase subunit family.</text>
</comment>
<dbReference type="CDD" id="cd06926">
    <property type="entry name" value="RNAP_II_RPB11"/>
    <property type="match status" value="1"/>
</dbReference>
<dbReference type="OrthoDB" id="10248581at2759"/>
<evidence type="ECO:0000256" key="5">
    <source>
        <dbReference type="ARBA" id="ARBA00025751"/>
    </source>
</evidence>
<keyword evidence="4" id="KW-0539">Nucleus</keyword>
<dbReference type="AlphaFoldDB" id="A0A6A6HMQ7"/>
<dbReference type="InterPro" id="IPR037685">
    <property type="entry name" value="RBP11"/>
</dbReference>
<dbReference type="Proteomes" id="UP000800092">
    <property type="component" value="Unassembled WGS sequence"/>
</dbReference>
<protein>
    <submittedName>
        <fullName evidence="7">RBP11-like subunits of RNA polymerase</fullName>
    </submittedName>
</protein>
<dbReference type="Gene3D" id="3.30.1360.10">
    <property type="entry name" value="RNA polymerase, RBP11-like subunit"/>
    <property type="match status" value="1"/>
</dbReference>
<dbReference type="GO" id="GO:0006366">
    <property type="term" value="P:transcription by RNA polymerase II"/>
    <property type="evidence" value="ECO:0007669"/>
    <property type="project" value="InterPro"/>
</dbReference>
<evidence type="ECO:0000256" key="1">
    <source>
        <dbReference type="ARBA" id="ARBA00004123"/>
    </source>
</evidence>
<evidence type="ECO:0000313" key="7">
    <source>
        <dbReference type="EMBL" id="KAF2239317.1"/>
    </source>
</evidence>
<dbReference type="GO" id="GO:0005665">
    <property type="term" value="C:RNA polymerase II, core complex"/>
    <property type="evidence" value="ECO:0007669"/>
    <property type="project" value="InterPro"/>
</dbReference>
<dbReference type="HAMAP" id="MF_00261">
    <property type="entry name" value="RNApol_arch_Rpo11"/>
    <property type="match status" value="1"/>
</dbReference>
<feature type="domain" description="DNA-directed RNA polymerase RBP11-like dimerisation" evidence="6">
    <location>
        <begin position="31"/>
        <end position="103"/>
    </location>
</feature>
<dbReference type="GO" id="GO:0046983">
    <property type="term" value="F:protein dimerization activity"/>
    <property type="evidence" value="ECO:0007669"/>
    <property type="project" value="InterPro"/>
</dbReference>
<name>A0A6A6HMQ7_VIRVR</name>
<dbReference type="EMBL" id="ML991773">
    <property type="protein sequence ID" value="KAF2239317.1"/>
    <property type="molecule type" value="Genomic_DNA"/>
</dbReference>
<evidence type="ECO:0000256" key="4">
    <source>
        <dbReference type="ARBA" id="ARBA00023242"/>
    </source>
</evidence>
<proteinExistence type="inferred from homology"/>
<gene>
    <name evidence="7" type="ORF">EV356DRAFT_502338</name>
</gene>
<organism evidence="7 8">
    <name type="scientific">Viridothelium virens</name>
    <name type="common">Speckled blister lichen</name>
    <name type="synonym">Trypethelium virens</name>
    <dbReference type="NCBI Taxonomy" id="1048519"/>
    <lineage>
        <taxon>Eukaryota</taxon>
        <taxon>Fungi</taxon>
        <taxon>Dikarya</taxon>
        <taxon>Ascomycota</taxon>
        <taxon>Pezizomycotina</taxon>
        <taxon>Dothideomycetes</taxon>
        <taxon>Dothideomycetes incertae sedis</taxon>
        <taxon>Trypetheliales</taxon>
        <taxon>Trypetheliaceae</taxon>
        <taxon>Viridothelium</taxon>
    </lineage>
</organism>
<sequence length="121" mass="13841">MNAPDRHELILLGDGEKKVTMTIETRVPNAAVFTFNKEDHTLGELLRSRLHKDKRVTFSGYKVEHPLIPKFDLRVQTDGEITPKDAVLKACRDIVQDLAILSQEFTKEWELKKIARNDADA</sequence>
<keyword evidence="8" id="KW-1185">Reference proteome</keyword>
<evidence type="ECO:0000313" key="8">
    <source>
        <dbReference type="Proteomes" id="UP000800092"/>
    </source>
</evidence>
<accession>A0A6A6HMQ7</accession>